<evidence type="ECO:0000256" key="1">
    <source>
        <dbReference type="ARBA" id="ARBA00007637"/>
    </source>
</evidence>
<evidence type="ECO:0000259" key="2">
    <source>
        <dbReference type="Pfam" id="PF01370"/>
    </source>
</evidence>
<reference evidence="3 4" key="1">
    <citation type="submission" date="2019-04" db="EMBL/GenBank/DDBJ databases">
        <title>Cohnella sp. nov., isolated from soil.</title>
        <authorList>
            <person name="Kim W."/>
        </authorList>
    </citation>
    <scope>NUCLEOTIDE SEQUENCE [LARGE SCALE GENOMIC DNA]</scope>
    <source>
        <strain evidence="3 4">CAU 1483</strain>
    </source>
</reference>
<dbReference type="Gene3D" id="3.40.50.720">
    <property type="entry name" value="NAD(P)-binding Rossmann-like Domain"/>
    <property type="match status" value="1"/>
</dbReference>
<sequence>MVFRNVLITGGAGFVGSQLVKRIEPMAEHVFVIDNLSAGRRDAVLSSGKVTFIQQSYEQEDLLNDILPRVDWIFHLACRSLSLSVIDIKEDFHTNLYGAFVLLEKARSLCPSLQRIVYTSTASIYGNAEIRPTPESEYQITTPYSASKFAAEHYFDVYARSYGLPVTMVRLSNVFGPGQVADNPYCGVVAKFFESMEKNQPLPIIGDGFQTRDFTYIEDALDAILLAAVSPNSLGKLYNIGTGIETSILELAAIIASIAGQPDYPIVYWPKRPIDHIQHRSVDTRLIRRDLNWVPKHTLEEGLSKTYAWLKPSHSGEDRKP</sequence>
<evidence type="ECO:0000313" key="4">
    <source>
        <dbReference type="Proteomes" id="UP000309673"/>
    </source>
</evidence>
<comment type="similarity">
    <text evidence="1">Belongs to the NAD(P)-dependent epimerase/dehydratase family.</text>
</comment>
<dbReference type="SUPFAM" id="SSF51735">
    <property type="entry name" value="NAD(P)-binding Rossmann-fold domains"/>
    <property type="match status" value="1"/>
</dbReference>
<keyword evidence="4" id="KW-1185">Reference proteome</keyword>
<evidence type="ECO:0000313" key="3">
    <source>
        <dbReference type="EMBL" id="TJY43578.1"/>
    </source>
</evidence>
<name>A0A4U0FFG3_9BACL</name>
<organism evidence="3 4">
    <name type="scientific">Cohnella pontilimi</name>
    <dbReference type="NCBI Taxonomy" id="2564100"/>
    <lineage>
        <taxon>Bacteria</taxon>
        <taxon>Bacillati</taxon>
        <taxon>Bacillota</taxon>
        <taxon>Bacilli</taxon>
        <taxon>Bacillales</taxon>
        <taxon>Paenibacillaceae</taxon>
        <taxon>Cohnella</taxon>
    </lineage>
</organism>
<dbReference type="AlphaFoldDB" id="A0A4U0FFG3"/>
<proteinExistence type="inferred from homology"/>
<feature type="domain" description="NAD-dependent epimerase/dehydratase" evidence="2">
    <location>
        <begin position="6"/>
        <end position="241"/>
    </location>
</feature>
<dbReference type="Proteomes" id="UP000309673">
    <property type="component" value="Unassembled WGS sequence"/>
</dbReference>
<dbReference type="Gene3D" id="3.90.25.10">
    <property type="entry name" value="UDP-galactose 4-epimerase, domain 1"/>
    <property type="match status" value="1"/>
</dbReference>
<dbReference type="EMBL" id="SUPK01000002">
    <property type="protein sequence ID" value="TJY43578.1"/>
    <property type="molecule type" value="Genomic_DNA"/>
</dbReference>
<dbReference type="PANTHER" id="PTHR43000">
    <property type="entry name" value="DTDP-D-GLUCOSE 4,6-DEHYDRATASE-RELATED"/>
    <property type="match status" value="1"/>
</dbReference>
<gene>
    <name evidence="3" type="ORF">E5161_04110</name>
</gene>
<dbReference type="InterPro" id="IPR036291">
    <property type="entry name" value="NAD(P)-bd_dom_sf"/>
</dbReference>
<accession>A0A4U0FFG3</accession>
<dbReference type="InterPro" id="IPR001509">
    <property type="entry name" value="Epimerase_deHydtase"/>
</dbReference>
<dbReference type="Pfam" id="PF01370">
    <property type="entry name" value="Epimerase"/>
    <property type="match status" value="1"/>
</dbReference>
<comment type="caution">
    <text evidence="3">The sequence shown here is derived from an EMBL/GenBank/DDBJ whole genome shotgun (WGS) entry which is preliminary data.</text>
</comment>
<protein>
    <submittedName>
        <fullName evidence="3">NAD-dependent epimerase/dehydratase family protein</fullName>
    </submittedName>
</protein>
<dbReference type="OrthoDB" id="9801785at2"/>